<dbReference type="CDD" id="cd04095">
    <property type="entry name" value="CysN_NoDQ_III"/>
    <property type="match status" value="1"/>
</dbReference>
<dbReference type="InterPro" id="IPR011779">
    <property type="entry name" value="SO4_adenylTrfase_lsu"/>
</dbReference>
<dbReference type="SUPFAM" id="SSF50447">
    <property type="entry name" value="Translation proteins"/>
    <property type="match status" value="1"/>
</dbReference>
<dbReference type="EC" id="2.7.7.4" evidence="1"/>
<proteinExistence type="predicted"/>
<dbReference type="PROSITE" id="PS00301">
    <property type="entry name" value="G_TR_1"/>
    <property type="match status" value="1"/>
</dbReference>
<evidence type="ECO:0000256" key="5">
    <source>
        <dbReference type="ARBA" id="ARBA00022840"/>
    </source>
</evidence>
<gene>
    <name evidence="8" type="ORF">SAMN04487892_1721</name>
</gene>
<dbReference type="InterPro" id="IPR044138">
    <property type="entry name" value="CysN_II"/>
</dbReference>
<organism evidence="8 9">
    <name type="scientific">Flagellimonas zhangzhouensis</name>
    <dbReference type="NCBI Taxonomy" id="1073328"/>
    <lineage>
        <taxon>Bacteria</taxon>
        <taxon>Pseudomonadati</taxon>
        <taxon>Bacteroidota</taxon>
        <taxon>Flavobacteriia</taxon>
        <taxon>Flavobacteriales</taxon>
        <taxon>Flavobacteriaceae</taxon>
        <taxon>Flagellimonas</taxon>
    </lineage>
</organism>
<evidence type="ECO:0000256" key="1">
    <source>
        <dbReference type="ARBA" id="ARBA00012391"/>
    </source>
</evidence>
<dbReference type="PROSITE" id="PS51722">
    <property type="entry name" value="G_TR_2"/>
    <property type="match status" value="1"/>
</dbReference>
<dbReference type="GO" id="GO:0004781">
    <property type="term" value="F:sulfate adenylyltransferase (ATP) activity"/>
    <property type="evidence" value="ECO:0007669"/>
    <property type="project" value="UniProtKB-EC"/>
</dbReference>
<keyword evidence="2 8" id="KW-0808">Transferase</keyword>
<evidence type="ECO:0000256" key="6">
    <source>
        <dbReference type="ARBA" id="ARBA00023134"/>
    </source>
</evidence>
<dbReference type="Gene3D" id="2.40.30.10">
    <property type="entry name" value="Translation factors"/>
    <property type="match status" value="2"/>
</dbReference>
<evidence type="ECO:0000256" key="2">
    <source>
        <dbReference type="ARBA" id="ARBA00022679"/>
    </source>
</evidence>
<evidence type="ECO:0000313" key="9">
    <source>
        <dbReference type="Proteomes" id="UP000199592"/>
    </source>
</evidence>
<keyword evidence="6" id="KW-0342">GTP-binding</keyword>
<dbReference type="InterPro" id="IPR009000">
    <property type="entry name" value="Transl_B-barrel_sf"/>
</dbReference>
<dbReference type="SUPFAM" id="SSF52540">
    <property type="entry name" value="P-loop containing nucleoside triphosphate hydrolases"/>
    <property type="match status" value="1"/>
</dbReference>
<dbReference type="FunFam" id="3.40.50.300:FF:000119">
    <property type="entry name" value="Sulfate adenylyltransferase subunit 1"/>
    <property type="match status" value="1"/>
</dbReference>
<dbReference type="InterPro" id="IPR044139">
    <property type="entry name" value="CysN_NoDQ_III"/>
</dbReference>
<keyword evidence="4" id="KW-0547">Nucleotide-binding</keyword>
<protein>
    <recommendedName>
        <fullName evidence="1">sulfate adenylyltransferase</fullName>
        <ecNumber evidence="1">2.7.7.4</ecNumber>
    </recommendedName>
</protein>
<dbReference type="InterPro" id="IPR031157">
    <property type="entry name" value="G_TR_CS"/>
</dbReference>
<accession>A0A1H2URC2</accession>
<dbReference type="GO" id="GO:0006790">
    <property type="term" value="P:sulfur compound metabolic process"/>
    <property type="evidence" value="ECO:0007669"/>
    <property type="project" value="InterPro"/>
</dbReference>
<dbReference type="Pfam" id="PF22594">
    <property type="entry name" value="GTP-eEF1A_C"/>
    <property type="match status" value="1"/>
</dbReference>
<dbReference type="GO" id="GO:0003924">
    <property type="term" value="F:GTPase activity"/>
    <property type="evidence" value="ECO:0007669"/>
    <property type="project" value="InterPro"/>
</dbReference>
<dbReference type="STRING" id="1073328.SAMN05216294_0571"/>
<dbReference type="NCBIfam" id="NF003478">
    <property type="entry name" value="PRK05124.1"/>
    <property type="match status" value="1"/>
</dbReference>
<evidence type="ECO:0000256" key="3">
    <source>
        <dbReference type="ARBA" id="ARBA00022695"/>
    </source>
</evidence>
<dbReference type="PANTHER" id="PTHR23115">
    <property type="entry name" value="TRANSLATION FACTOR"/>
    <property type="match status" value="1"/>
</dbReference>
<feature type="domain" description="Tr-type G" evidence="7">
    <location>
        <begin position="5"/>
        <end position="218"/>
    </location>
</feature>
<name>A0A1H2URC2_9FLAO</name>
<keyword evidence="3 8" id="KW-0548">Nucleotidyltransferase</keyword>
<dbReference type="GO" id="GO:0005525">
    <property type="term" value="F:GTP binding"/>
    <property type="evidence" value="ECO:0007669"/>
    <property type="project" value="UniProtKB-KW"/>
</dbReference>
<sequence length="417" mass="46854">MIDNNQLLRFTTAGSVDDGKSTLIGRLLYDSKSIFEDQLEAIETTSKKKGHVGVDLALFTDGLRDEREQGITIDVAYRYFTTPKRKFIIADTPGHIQYTRNMVTGASTANAAIILVDARHGVIEQTKRHAFIASLLQIPHVIVCINKMDLVDFSEEAYNKVIGQFEEFSSKLLVKDVRFIPISALLGDNVVNRSENMDWYQGAPLLHTLETMHISSDTNKVDARFPVQTVLRPQSEEFRDYRGYAGRMASGVLRKGDEITIMPSGFTSKIKSIDTFSGEVEEAFAPMSVSITLEDDIDISRGDMIVRSNNKPEAQQDIEVMLCWLNNSPAKPRAKYSIKHTSNEQKAMIKEVMYKIDINTLNRNSEDMEMSMNDICKVKIRTTKPLMVDSYRENRTTGSIILIDDATNETVAAGMVV</sequence>
<keyword evidence="5" id="KW-0067">ATP-binding</keyword>
<dbReference type="CDD" id="cd04166">
    <property type="entry name" value="CysN_ATPS"/>
    <property type="match status" value="1"/>
</dbReference>
<evidence type="ECO:0000259" key="7">
    <source>
        <dbReference type="PROSITE" id="PS51722"/>
    </source>
</evidence>
<dbReference type="InterPro" id="IPR041757">
    <property type="entry name" value="CysN_GTP-bd"/>
</dbReference>
<evidence type="ECO:0000313" key="8">
    <source>
        <dbReference type="EMBL" id="SDW58667.1"/>
    </source>
</evidence>
<dbReference type="GO" id="GO:0005524">
    <property type="term" value="F:ATP binding"/>
    <property type="evidence" value="ECO:0007669"/>
    <property type="project" value="UniProtKB-KW"/>
</dbReference>
<dbReference type="InterPro" id="IPR027417">
    <property type="entry name" value="P-loop_NTPase"/>
</dbReference>
<dbReference type="InterPro" id="IPR050100">
    <property type="entry name" value="TRAFAC_GTPase_members"/>
</dbReference>
<dbReference type="NCBIfam" id="TIGR02034">
    <property type="entry name" value="CysN"/>
    <property type="match status" value="1"/>
</dbReference>
<dbReference type="CDD" id="cd03695">
    <property type="entry name" value="CysN_NodQ_II"/>
    <property type="match status" value="1"/>
</dbReference>
<reference evidence="9" key="1">
    <citation type="submission" date="2016-10" db="EMBL/GenBank/DDBJ databases">
        <authorList>
            <person name="Varghese N."/>
            <person name="Submissions S."/>
        </authorList>
    </citation>
    <scope>NUCLEOTIDE SEQUENCE [LARGE SCALE GENOMIC DNA]</scope>
    <source>
        <strain evidence="9">DSM 25030</strain>
    </source>
</reference>
<dbReference type="Gene3D" id="3.40.50.300">
    <property type="entry name" value="P-loop containing nucleotide triphosphate hydrolases"/>
    <property type="match status" value="1"/>
</dbReference>
<dbReference type="InterPro" id="IPR009001">
    <property type="entry name" value="Transl_elong_EF1A/Init_IF2_C"/>
</dbReference>
<dbReference type="PRINTS" id="PR00315">
    <property type="entry name" value="ELONGATNFCT"/>
</dbReference>
<dbReference type="RefSeq" id="WP_090292403.1">
    <property type="nucleotide sequence ID" value="NZ_FNKI01000001.1"/>
</dbReference>
<keyword evidence="9" id="KW-1185">Reference proteome</keyword>
<evidence type="ECO:0000256" key="4">
    <source>
        <dbReference type="ARBA" id="ARBA00022741"/>
    </source>
</evidence>
<dbReference type="InterPro" id="IPR000795">
    <property type="entry name" value="T_Tr_GTP-bd_dom"/>
</dbReference>
<dbReference type="Proteomes" id="UP000199592">
    <property type="component" value="Unassembled WGS sequence"/>
</dbReference>
<dbReference type="InterPro" id="IPR054696">
    <property type="entry name" value="GTP-eEF1A_C"/>
</dbReference>
<dbReference type="AlphaFoldDB" id="A0A1H2URC2"/>
<dbReference type="OrthoDB" id="9804504at2"/>
<dbReference type="SUPFAM" id="SSF50465">
    <property type="entry name" value="EF-Tu/eEF-1alpha/eIF2-gamma C-terminal domain"/>
    <property type="match status" value="1"/>
</dbReference>
<dbReference type="Pfam" id="PF00009">
    <property type="entry name" value="GTP_EFTU"/>
    <property type="match status" value="1"/>
</dbReference>
<dbReference type="EMBL" id="FNMY01000002">
    <property type="protein sequence ID" value="SDW58667.1"/>
    <property type="molecule type" value="Genomic_DNA"/>
</dbReference>